<dbReference type="AlphaFoldDB" id="A0A645IBR8"/>
<evidence type="ECO:0008006" key="2">
    <source>
        <dbReference type="Google" id="ProtNLM"/>
    </source>
</evidence>
<dbReference type="EMBL" id="VSSQ01104354">
    <property type="protein sequence ID" value="MPN44883.1"/>
    <property type="molecule type" value="Genomic_DNA"/>
</dbReference>
<proteinExistence type="predicted"/>
<reference evidence="1" key="1">
    <citation type="submission" date="2019-08" db="EMBL/GenBank/DDBJ databases">
        <authorList>
            <person name="Kucharzyk K."/>
            <person name="Murdoch R.W."/>
            <person name="Higgins S."/>
            <person name="Loffler F."/>
        </authorList>
    </citation>
    <scope>NUCLEOTIDE SEQUENCE</scope>
</reference>
<comment type="caution">
    <text evidence="1">The sequence shown here is derived from an EMBL/GenBank/DDBJ whole genome shotgun (WGS) entry which is preliminary data.</text>
</comment>
<protein>
    <recommendedName>
        <fullName evidence="2">Spore coat protein</fullName>
    </recommendedName>
</protein>
<accession>A0A645IBR8</accession>
<gene>
    <name evidence="1" type="ORF">SDC9_192450</name>
</gene>
<name>A0A645IBR8_9ZZZZ</name>
<sequence>MANLTSKELVALDDQLSAENLLVKKYKTMSQQANDQVLKTKFEQIAAKHQDHYNRLYSYLQ</sequence>
<dbReference type="Gene3D" id="1.20.1260.10">
    <property type="match status" value="1"/>
</dbReference>
<dbReference type="InterPro" id="IPR009078">
    <property type="entry name" value="Ferritin-like_SF"/>
</dbReference>
<dbReference type="SUPFAM" id="SSF47240">
    <property type="entry name" value="Ferritin-like"/>
    <property type="match status" value="1"/>
</dbReference>
<organism evidence="1">
    <name type="scientific">bioreactor metagenome</name>
    <dbReference type="NCBI Taxonomy" id="1076179"/>
    <lineage>
        <taxon>unclassified sequences</taxon>
        <taxon>metagenomes</taxon>
        <taxon>ecological metagenomes</taxon>
    </lineage>
</organism>
<dbReference type="InterPro" id="IPR012347">
    <property type="entry name" value="Ferritin-like"/>
</dbReference>
<evidence type="ECO:0000313" key="1">
    <source>
        <dbReference type="EMBL" id="MPN44883.1"/>
    </source>
</evidence>